<name>A0A8H8NUT8_9AGAM</name>
<dbReference type="Proteomes" id="UP000650533">
    <property type="component" value="Chromosome 4"/>
</dbReference>
<dbReference type="RefSeq" id="XP_043179399.1">
    <property type="nucleotide sequence ID" value="XM_043320387.1"/>
</dbReference>
<accession>A0A8H8NUT8</accession>
<dbReference type="AlphaFoldDB" id="A0A8H8NUT8"/>
<evidence type="ECO:0000313" key="2">
    <source>
        <dbReference type="Proteomes" id="UP000650533"/>
    </source>
</evidence>
<gene>
    <name evidence="1" type="ORF">RhiXN_00568</name>
</gene>
<reference evidence="1" key="1">
    <citation type="submission" date="2020-05" db="EMBL/GenBank/DDBJ databases">
        <title>Evolutionary and genomic comparisons of hybrid uninucleate and nonhybrid Rhizoctonia fungi.</title>
        <authorList>
            <person name="Li C."/>
            <person name="Chen X."/>
        </authorList>
    </citation>
    <scope>NUCLEOTIDE SEQUENCE</scope>
    <source>
        <strain evidence="1">AG-1 IA</strain>
    </source>
</reference>
<organism evidence="1 2">
    <name type="scientific">Rhizoctonia solani</name>
    <dbReference type="NCBI Taxonomy" id="456999"/>
    <lineage>
        <taxon>Eukaryota</taxon>
        <taxon>Fungi</taxon>
        <taxon>Dikarya</taxon>
        <taxon>Basidiomycota</taxon>
        <taxon>Agaricomycotina</taxon>
        <taxon>Agaricomycetes</taxon>
        <taxon>Cantharellales</taxon>
        <taxon>Ceratobasidiaceae</taxon>
        <taxon>Rhizoctonia</taxon>
    </lineage>
</organism>
<evidence type="ECO:0008006" key="3">
    <source>
        <dbReference type="Google" id="ProtNLM"/>
    </source>
</evidence>
<sequence length="374" mass="41650">MLPSESSQRSKPEYMASPPSAHFPLEIFSVIISFTSGPGTLCSLARCCRAFTRSAEFYLYDTLKFAPGLKAIQLARALVRSSRRSSYVRDASVELIENAIQPILLPAGIKLIIRAIVGCPNLGSLSLSWGSWRVNWPARLLWPNTFQLHRFVSWFQWDQTICDFLKTQSSLNVLVTVRPVQLRGVAPEPEPHLADYALPFLSSFTGRLAQAVSVLPGRPVTSLALNGSVSLSEFESALPVLAQTSAQIESLALQTGELSSRLFTLLGAHIPTLTRLELRIVRPAMVAYSNLTSESVCQAMSLLPGMRHFGLRLRCPQLFGALWFHTQRDVVLDWKEHCPNLCEVTFESSSDDKVMEWAFDEEAMDWGCSLDEDN</sequence>
<dbReference type="GeneID" id="67022850"/>
<protein>
    <recommendedName>
        <fullName evidence="3">F-box domain-containing protein</fullName>
    </recommendedName>
</protein>
<dbReference type="KEGG" id="rsx:RhiXN_00568"/>
<proteinExistence type="predicted"/>
<evidence type="ECO:0000313" key="1">
    <source>
        <dbReference type="EMBL" id="QRW19162.1"/>
    </source>
</evidence>
<dbReference type="EMBL" id="CP059661">
    <property type="protein sequence ID" value="QRW19162.1"/>
    <property type="molecule type" value="Genomic_DNA"/>
</dbReference>